<dbReference type="AlphaFoldDB" id="A0AA88XXM2"/>
<accession>A0AA88XXM2</accession>
<dbReference type="Pfam" id="PF00023">
    <property type="entry name" value="Ank"/>
    <property type="match status" value="1"/>
</dbReference>
<dbReference type="SUPFAM" id="SSF48403">
    <property type="entry name" value="Ankyrin repeat"/>
    <property type="match status" value="1"/>
</dbReference>
<dbReference type="PROSITE" id="PS50088">
    <property type="entry name" value="ANK_REPEAT"/>
    <property type="match status" value="3"/>
</dbReference>
<feature type="repeat" description="ANK" evidence="3">
    <location>
        <begin position="142"/>
        <end position="174"/>
    </location>
</feature>
<dbReference type="PANTHER" id="PTHR24126:SF14">
    <property type="entry name" value="ANK_REP_REGION DOMAIN-CONTAINING PROTEIN"/>
    <property type="match status" value="1"/>
</dbReference>
<protein>
    <submittedName>
        <fullName evidence="4">Uncharacterized protein</fullName>
    </submittedName>
</protein>
<organism evidence="4 5">
    <name type="scientific">Pinctada imbricata</name>
    <name type="common">Atlantic pearl-oyster</name>
    <name type="synonym">Pinctada martensii</name>
    <dbReference type="NCBI Taxonomy" id="66713"/>
    <lineage>
        <taxon>Eukaryota</taxon>
        <taxon>Metazoa</taxon>
        <taxon>Spiralia</taxon>
        <taxon>Lophotrochozoa</taxon>
        <taxon>Mollusca</taxon>
        <taxon>Bivalvia</taxon>
        <taxon>Autobranchia</taxon>
        <taxon>Pteriomorphia</taxon>
        <taxon>Pterioida</taxon>
        <taxon>Pterioidea</taxon>
        <taxon>Pteriidae</taxon>
        <taxon>Pinctada</taxon>
    </lineage>
</organism>
<keyword evidence="5" id="KW-1185">Reference proteome</keyword>
<dbReference type="PANTHER" id="PTHR24126">
    <property type="entry name" value="ANKYRIN REPEAT, PH AND SEC7 DOMAIN CONTAINING PROTEIN SECG-RELATED"/>
    <property type="match status" value="1"/>
</dbReference>
<reference evidence="4" key="1">
    <citation type="submission" date="2019-08" db="EMBL/GenBank/DDBJ databases">
        <title>The improved chromosome-level genome for the pearl oyster Pinctada fucata martensii using PacBio sequencing and Hi-C.</title>
        <authorList>
            <person name="Zheng Z."/>
        </authorList>
    </citation>
    <scope>NUCLEOTIDE SEQUENCE</scope>
    <source>
        <strain evidence="4">ZZ-2019</strain>
        <tissue evidence="4">Adductor muscle</tissue>
    </source>
</reference>
<dbReference type="InterPro" id="IPR036770">
    <property type="entry name" value="Ankyrin_rpt-contain_sf"/>
</dbReference>
<evidence type="ECO:0000313" key="4">
    <source>
        <dbReference type="EMBL" id="KAK3088911.1"/>
    </source>
</evidence>
<dbReference type="SMART" id="SM00248">
    <property type="entry name" value="ANK"/>
    <property type="match status" value="3"/>
</dbReference>
<keyword evidence="2 3" id="KW-0040">ANK repeat</keyword>
<evidence type="ECO:0000256" key="1">
    <source>
        <dbReference type="ARBA" id="ARBA00022737"/>
    </source>
</evidence>
<dbReference type="Gene3D" id="1.25.40.20">
    <property type="entry name" value="Ankyrin repeat-containing domain"/>
    <property type="match status" value="1"/>
</dbReference>
<dbReference type="Pfam" id="PF12796">
    <property type="entry name" value="Ank_2"/>
    <property type="match status" value="1"/>
</dbReference>
<evidence type="ECO:0000256" key="3">
    <source>
        <dbReference type="PROSITE-ProRule" id="PRU00023"/>
    </source>
</evidence>
<sequence length="241" mass="26466">MRPRARDSIHATLTVKAALKLLDRITVKATPVLKRTESMFSLIFPSLVSKQQNLQMTQNEVEKKAVIMLALLKTDEEKLIDDSKKLLKTDRSNARRVFSEPIHGWTLFHAAALRGCRKVVKLALKSGVDVNLKMGEPDGIPGECTALHLAAHRGDVSIIDVLLSNSAYVNERNSLGKTPVFYAIRAHNTLAVKTLKRAGADINVEDGSGSNSGPALTYNEDVNTGFRFLPFPGCSSTKTKR</sequence>
<proteinExistence type="predicted"/>
<gene>
    <name evidence="4" type="ORF">FSP39_025330</name>
</gene>
<dbReference type="Proteomes" id="UP001186944">
    <property type="component" value="Unassembled WGS sequence"/>
</dbReference>
<name>A0AA88XXM2_PINIB</name>
<dbReference type="PROSITE" id="PS50297">
    <property type="entry name" value="ANK_REP_REGION"/>
    <property type="match status" value="3"/>
</dbReference>
<comment type="caution">
    <text evidence="4">The sequence shown here is derived from an EMBL/GenBank/DDBJ whole genome shotgun (WGS) entry which is preliminary data.</text>
</comment>
<dbReference type="InterPro" id="IPR002110">
    <property type="entry name" value="Ankyrin_rpt"/>
</dbReference>
<feature type="repeat" description="ANK" evidence="3">
    <location>
        <begin position="103"/>
        <end position="135"/>
    </location>
</feature>
<evidence type="ECO:0000256" key="2">
    <source>
        <dbReference type="ARBA" id="ARBA00023043"/>
    </source>
</evidence>
<evidence type="ECO:0000313" key="5">
    <source>
        <dbReference type="Proteomes" id="UP001186944"/>
    </source>
</evidence>
<keyword evidence="1" id="KW-0677">Repeat</keyword>
<dbReference type="EMBL" id="VSWD01000011">
    <property type="protein sequence ID" value="KAK3088911.1"/>
    <property type="molecule type" value="Genomic_DNA"/>
</dbReference>
<feature type="repeat" description="ANK" evidence="3">
    <location>
        <begin position="175"/>
        <end position="207"/>
    </location>
</feature>